<dbReference type="AlphaFoldDB" id="A0ABD0LMW0"/>
<dbReference type="Pfam" id="PF08616">
    <property type="entry name" value="SPA"/>
    <property type="match status" value="1"/>
</dbReference>
<comment type="similarity">
    <text evidence="2">Belongs to the DENND10 family.</text>
</comment>
<name>A0ABD0LMW0_9CAEN</name>
<dbReference type="PROSITE" id="PS50211">
    <property type="entry name" value="DENN"/>
    <property type="match status" value="1"/>
</dbReference>
<evidence type="ECO:0000259" key="5">
    <source>
        <dbReference type="PROSITE" id="PS50211"/>
    </source>
</evidence>
<dbReference type="PANTHER" id="PTHR28544:SF1">
    <property type="entry name" value="DENN DOMAIN-CONTAINING PROTEIN 10-RELATED"/>
    <property type="match status" value="1"/>
</dbReference>
<dbReference type="InterPro" id="IPR042431">
    <property type="entry name" value="FAM45"/>
</dbReference>
<dbReference type="PANTHER" id="PTHR28544">
    <property type="entry name" value="PROTEIN FAM45A-RELATED"/>
    <property type="match status" value="1"/>
</dbReference>
<comment type="subcellular location">
    <subcellularLocation>
        <location evidence="1">Late endosome</location>
    </subcellularLocation>
</comment>
<evidence type="ECO:0000313" key="6">
    <source>
        <dbReference type="EMBL" id="KAK7500789.1"/>
    </source>
</evidence>
<evidence type="ECO:0000256" key="3">
    <source>
        <dbReference type="ARBA" id="ARBA00022658"/>
    </source>
</evidence>
<reference evidence="6 7" key="1">
    <citation type="journal article" date="2023" name="Sci. Data">
        <title>Genome assembly of the Korean intertidal mud-creeper Batillaria attramentaria.</title>
        <authorList>
            <person name="Patra A.K."/>
            <person name="Ho P.T."/>
            <person name="Jun S."/>
            <person name="Lee S.J."/>
            <person name="Kim Y."/>
            <person name="Won Y.J."/>
        </authorList>
    </citation>
    <scope>NUCLEOTIDE SEQUENCE [LARGE SCALE GENOMIC DNA]</scope>
    <source>
        <strain evidence="6">Wonlab-2016</strain>
    </source>
</reference>
<keyword evidence="3" id="KW-0344">Guanine-nucleotide releasing factor</keyword>
<feature type="domain" description="UDENN" evidence="5">
    <location>
        <begin position="1"/>
        <end position="340"/>
    </location>
</feature>
<keyword evidence="7" id="KW-1185">Reference proteome</keyword>
<sequence length="340" mass="38118">MAAFMELRGAGLIEKDTNGDVLWTWSYPSVSAQQRDYVQLKCGLSGEQPYPAGFIFCQWRQVWYYIFRADISSAGDVGPLSKVTEVALVLMSRDFNPEKYETLCQILLRQYRQTGSPTSILEGYLSVATRGTCANDENGKFSLGDYDRRQAYAKVCLKEIIQTFGVETILIYTAMMLKKRILIYCPHHSLSQLLQYTRSVPALAWHRQNWNIVYPYVHLDESETEDLTSASHYVAGVTEASAEGRTDLYDIFVNIPNSQISIAPHAKESFAMGKLHKDIAMAMEVAGKTKELLNNLKSLASTGDDGKPSLTLETLKARKMPPATENFLFSLAACEGFVQL</sequence>
<dbReference type="GO" id="GO:0005770">
    <property type="term" value="C:late endosome"/>
    <property type="evidence" value="ECO:0007669"/>
    <property type="project" value="UniProtKB-SubCell"/>
</dbReference>
<comment type="caution">
    <text evidence="6">The sequence shown here is derived from an EMBL/GenBank/DDBJ whole genome shotgun (WGS) entry which is preliminary data.</text>
</comment>
<dbReference type="InterPro" id="IPR037516">
    <property type="entry name" value="Tripartite_DENN"/>
</dbReference>
<dbReference type="GO" id="GO:0005085">
    <property type="term" value="F:guanyl-nucleotide exchange factor activity"/>
    <property type="evidence" value="ECO:0007669"/>
    <property type="project" value="UniProtKB-KW"/>
</dbReference>
<evidence type="ECO:0000256" key="2">
    <source>
        <dbReference type="ARBA" id="ARBA00008641"/>
    </source>
</evidence>
<evidence type="ECO:0000313" key="7">
    <source>
        <dbReference type="Proteomes" id="UP001519460"/>
    </source>
</evidence>
<evidence type="ECO:0000256" key="4">
    <source>
        <dbReference type="ARBA" id="ARBA00022753"/>
    </source>
</evidence>
<organism evidence="6 7">
    <name type="scientific">Batillaria attramentaria</name>
    <dbReference type="NCBI Taxonomy" id="370345"/>
    <lineage>
        <taxon>Eukaryota</taxon>
        <taxon>Metazoa</taxon>
        <taxon>Spiralia</taxon>
        <taxon>Lophotrochozoa</taxon>
        <taxon>Mollusca</taxon>
        <taxon>Gastropoda</taxon>
        <taxon>Caenogastropoda</taxon>
        <taxon>Sorbeoconcha</taxon>
        <taxon>Cerithioidea</taxon>
        <taxon>Batillariidae</taxon>
        <taxon>Batillaria</taxon>
    </lineage>
</organism>
<evidence type="ECO:0000256" key="1">
    <source>
        <dbReference type="ARBA" id="ARBA00004603"/>
    </source>
</evidence>
<dbReference type="Proteomes" id="UP001519460">
    <property type="component" value="Unassembled WGS sequence"/>
</dbReference>
<dbReference type="EMBL" id="JACVVK020000035">
    <property type="protein sequence ID" value="KAK7500789.1"/>
    <property type="molecule type" value="Genomic_DNA"/>
</dbReference>
<gene>
    <name evidence="6" type="ORF">BaRGS_00008033</name>
</gene>
<keyword evidence="4" id="KW-0967">Endosome</keyword>
<proteinExistence type="inferred from homology"/>
<accession>A0ABD0LMW0</accession>
<protein>
    <recommendedName>
        <fullName evidence="5">UDENN domain-containing protein</fullName>
    </recommendedName>
</protein>